<proteinExistence type="predicted"/>
<keyword evidence="3" id="KW-1185">Reference proteome</keyword>
<dbReference type="AlphaFoldDB" id="A0A9N8ML98"/>
<dbReference type="EMBL" id="CAJNAS010000002">
    <property type="protein sequence ID" value="CAE6871260.1"/>
    <property type="molecule type" value="Genomic_DNA"/>
</dbReference>
<sequence>MGCQDRLDGRIAGRHAGNHGNGLNERQPA</sequence>
<evidence type="ECO:0000313" key="2">
    <source>
        <dbReference type="EMBL" id="CAE6871260.1"/>
    </source>
</evidence>
<comment type="caution">
    <text evidence="2">The sequence shown here is derived from an EMBL/GenBank/DDBJ whole genome shotgun (WGS) entry which is preliminary data.</text>
</comment>
<organism evidence="2 3">
    <name type="scientific">Paraburkholderia domus</name>
    <dbReference type="NCBI Taxonomy" id="2793075"/>
    <lineage>
        <taxon>Bacteria</taxon>
        <taxon>Pseudomonadati</taxon>
        <taxon>Pseudomonadota</taxon>
        <taxon>Betaproteobacteria</taxon>
        <taxon>Burkholderiales</taxon>
        <taxon>Burkholderiaceae</taxon>
        <taxon>Paraburkholderia</taxon>
    </lineage>
</organism>
<reference evidence="2" key="1">
    <citation type="submission" date="2021-02" db="EMBL/GenBank/DDBJ databases">
        <authorList>
            <person name="Vanwijnsberghe S."/>
        </authorList>
    </citation>
    <scope>NUCLEOTIDE SEQUENCE</scope>
    <source>
        <strain evidence="2">R-70211</strain>
    </source>
</reference>
<gene>
    <name evidence="2" type="ORF">R70211_01268</name>
</gene>
<dbReference type="Proteomes" id="UP000675121">
    <property type="component" value="Unassembled WGS sequence"/>
</dbReference>
<name>A0A9N8ML98_9BURK</name>
<feature type="region of interest" description="Disordered" evidence="1">
    <location>
        <begin position="1"/>
        <end position="29"/>
    </location>
</feature>
<protein>
    <submittedName>
        <fullName evidence="2">Uncharacterized protein</fullName>
    </submittedName>
</protein>
<accession>A0A9N8ML98</accession>
<evidence type="ECO:0000313" key="3">
    <source>
        <dbReference type="Proteomes" id="UP000675121"/>
    </source>
</evidence>
<feature type="compositionally biased region" description="Basic and acidic residues" evidence="1">
    <location>
        <begin position="1"/>
        <end position="11"/>
    </location>
</feature>
<evidence type="ECO:0000256" key="1">
    <source>
        <dbReference type="SAM" id="MobiDB-lite"/>
    </source>
</evidence>